<dbReference type="AlphaFoldDB" id="A0A6G0RKU4"/>
<accession>A0A6G0RKU4</accession>
<dbReference type="Proteomes" id="UP000486351">
    <property type="component" value="Unassembled WGS sequence"/>
</dbReference>
<evidence type="ECO:0000313" key="2">
    <source>
        <dbReference type="EMBL" id="KAE9335825.1"/>
    </source>
</evidence>
<organism evidence="2 3">
    <name type="scientific">Phytophthora fragariae</name>
    <dbReference type="NCBI Taxonomy" id="53985"/>
    <lineage>
        <taxon>Eukaryota</taxon>
        <taxon>Sar</taxon>
        <taxon>Stramenopiles</taxon>
        <taxon>Oomycota</taxon>
        <taxon>Peronosporomycetes</taxon>
        <taxon>Peronosporales</taxon>
        <taxon>Peronosporaceae</taxon>
        <taxon>Phytophthora</taxon>
    </lineage>
</organism>
<evidence type="ECO:0008006" key="4">
    <source>
        <dbReference type="Google" id="ProtNLM"/>
    </source>
</evidence>
<proteinExistence type="predicted"/>
<gene>
    <name evidence="2" type="ORF">PF008_g13306</name>
</gene>
<reference evidence="2 3" key="1">
    <citation type="submission" date="2018-09" db="EMBL/GenBank/DDBJ databases">
        <title>Genomic investigation of the strawberry pathogen Phytophthora fragariae indicates pathogenicity is determined by transcriptional variation in three key races.</title>
        <authorList>
            <person name="Adams T.M."/>
            <person name="Armitage A.D."/>
            <person name="Sobczyk M.K."/>
            <person name="Bates H.J."/>
            <person name="Dunwell J.M."/>
            <person name="Nellist C.F."/>
            <person name="Harrison R.J."/>
        </authorList>
    </citation>
    <scope>NUCLEOTIDE SEQUENCE [LARGE SCALE GENOMIC DNA]</scope>
    <source>
        <strain evidence="2 3">NOV-77</strain>
    </source>
</reference>
<feature type="chain" id="PRO_5026090970" description="Secreted protein" evidence="1">
    <location>
        <begin position="19"/>
        <end position="90"/>
    </location>
</feature>
<dbReference type="EMBL" id="QXFY01000778">
    <property type="protein sequence ID" value="KAE9335825.1"/>
    <property type="molecule type" value="Genomic_DNA"/>
</dbReference>
<protein>
    <recommendedName>
        <fullName evidence="4">Secreted protein</fullName>
    </recommendedName>
</protein>
<comment type="caution">
    <text evidence="2">The sequence shown here is derived from an EMBL/GenBank/DDBJ whole genome shotgun (WGS) entry which is preliminary data.</text>
</comment>
<sequence>MYHHVRVLLVRPLSFVAAGHFDSFAPSVFFFGGETSRSQTASPHTTPCRHVIGPLRPIIICTTYSGFFADLHSVGVCSPQEYQVPCTRLS</sequence>
<evidence type="ECO:0000256" key="1">
    <source>
        <dbReference type="SAM" id="SignalP"/>
    </source>
</evidence>
<feature type="signal peptide" evidence="1">
    <location>
        <begin position="1"/>
        <end position="18"/>
    </location>
</feature>
<keyword evidence="1" id="KW-0732">Signal</keyword>
<evidence type="ECO:0000313" key="3">
    <source>
        <dbReference type="Proteomes" id="UP000486351"/>
    </source>
</evidence>
<name>A0A6G0RKU4_9STRA</name>